<comment type="subcellular location">
    <subcellularLocation>
        <location evidence="1">Nucleus</location>
    </subcellularLocation>
</comment>
<dbReference type="SUPFAM" id="SSF57667">
    <property type="entry name" value="beta-beta-alpha zinc fingers"/>
    <property type="match status" value="1"/>
</dbReference>
<reference evidence="11 12" key="1">
    <citation type="submission" date="2017-04" db="EMBL/GenBank/DDBJ databases">
        <title>Draft genome of the yeast Clavispora lusitaniae type strain CBS 6936.</title>
        <authorList>
            <person name="Durrens P."/>
            <person name="Klopp C."/>
            <person name="Biteau N."/>
            <person name="Fitton-Ouhabi V."/>
            <person name="Dementhon K."/>
            <person name="Accoceberry I."/>
            <person name="Sherman D.J."/>
            <person name="Noel T."/>
        </authorList>
    </citation>
    <scope>NUCLEOTIDE SEQUENCE [LARGE SCALE GENOMIC DNA]</scope>
    <source>
        <strain evidence="11 12">CBS 6936</strain>
    </source>
</reference>
<dbReference type="FunFam" id="3.30.160.60:FF:001382">
    <property type="entry name" value="Transcriptional repressor"/>
    <property type="match status" value="1"/>
</dbReference>
<dbReference type="GO" id="GO:0000785">
    <property type="term" value="C:chromatin"/>
    <property type="evidence" value="ECO:0007669"/>
    <property type="project" value="TreeGrafter"/>
</dbReference>
<evidence type="ECO:0000256" key="1">
    <source>
        <dbReference type="ARBA" id="ARBA00004123"/>
    </source>
</evidence>
<evidence type="ECO:0000313" key="12">
    <source>
        <dbReference type="Proteomes" id="UP000195602"/>
    </source>
</evidence>
<dbReference type="InterPro" id="IPR013087">
    <property type="entry name" value="Znf_C2H2_type"/>
</dbReference>
<keyword evidence="7" id="KW-0539">Nucleus</keyword>
<evidence type="ECO:0000256" key="3">
    <source>
        <dbReference type="ARBA" id="ARBA00022723"/>
    </source>
</evidence>
<dbReference type="AlphaFoldDB" id="A0AA91Q1D6"/>
<comment type="caution">
    <text evidence="11">The sequence shown here is derived from an EMBL/GenBank/DDBJ whole genome shotgun (WGS) entry which is preliminary data.</text>
</comment>
<feature type="compositionally biased region" description="Low complexity" evidence="9">
    <location>
        <begin position="56"/>
        <end position="107"/>
    </location>
</feature>
<dbReference type="EMBL" id="LYUB02000005">
    <property type="protein sequence ID" value="OVF09445.1"/>
    <property type="molecule type" value="Genomic_DNA"/>
</dbReference>
<dbReference type="PANTHER" id="PTHR14003">
    <property type="entry name" value="TRANSCRIPTIONAL REPRESSOR PROTEIN YY"/>
    <property type="match status" value="1"/>
</dbReference>
<feature type="compositionally biased region" description="Pro residues" evidence="9">
    <location>
        <begin position="117"/>
        <end position="132"/>
    </location>
</feature>
<dbReference type="Gene3D" id="3.30.160.60">
    <property type="entry name" value="Classic Zinc Finger"/>
    <property type="match status" value="2"/>
</dbReference>
<evidence type="ECO:0000256" key="2">
    <source>
        <dbReference type="ARBA" id="ARBA00022491"/>
    </source>
</evidence>
<keyword evidence="4" id="KW-0677">Repeat</keyword>
<keyword evidence="5 8" id="KW-0863">Zinc-finger</keyword>
<feature type="domain" description="C2H2-type" evidence="10">
    <location>
        <begin position="156"/>
        <end position="183"/>
    </location>
</feature>
<evidence type="ECO:0000256" key="5">
    <source>
        <dbReference type="ARBA" id="ARBA00022771"/>
    </source>
</evidence>
<keyword evidence="6" id="KW-0862">Zinc</keyword>
<gene>
    <name evidence="11" type="ORF">A9F13_05g02552</name>
</gene>
<dbReference type="PANTHER" id="PTHR14003:SF19">
    <property type="entry name" value="YY2 TRANSCRIPTION FACTOR"/>
    <property type="match status" value="1"/>
</dbReference>
<dbReference type="GO" id="GO:0060258">
    <property type="term" value="P:negative regulation of filamentous growth"/>
    <property type="evidence" value="ECO:0007669"/>
    <property type="project" value="UniProtKB-ARBA"/>
</dbReference>
<evidence type="ECO:0000256" key="6">
    <source>
        <dbReference type="ARBA" id="ARBA00022833"/>
    </source>
</evidence>
<dbReference type="Pfam" id="PF00096">
    <property type="entry name" value="zf-C2H2"/>
    <property type="match status" value="1"/>
</dbReference>
<dbReference type="KEGG" id="clus:A9F13_05g02552"/>
<evidence type="ECO:0000256" key="8">
    <source>
        <dbReference type="PROSITE-ProRule" id="PRU00042"/>
    </source>
</evidence>
<feature type="region of interest" description="Disordered" evidence="9">
    <location>
        <begin position="55"/>
        <end position="138"/>
    </location>
</feature>
<dbReference type="GO" id="GO:0000122">
    <property type="term" value="P:negative regulation of transcription by RNA polymerase II"/>
    <property type="evidence" value="ECO:0007669"/>
    <property type="project" value="UniProtKB-ARBA"/>
</dbReference>
<dbReference type="Proteomes" id="UP000195602">
    <property type="component" value="Unassembled WGS sequence"/>
</dbReference>
<name>A0AA91Q1D6_CLALS</name>
<dbReference type="GO" id="GO:0005634">
    <property type="term" value="C:nucleus"/>
    <property type="evidence" value="ECO:0007669"/>
    <property type="project" value="UniProtKB-SubCell"/>
</dbReference>
<dbReference type="GO" id="GO:0005667">
    <property type="term" value="C:transcription regulator complex"/>
    <property type="evidence" value="ECO:0007669"/>
    <property type="project" value="TreeGrafter"/>
</dbReference>
<dbReference type="SMART" id="SM00355">
    <property type="entry name" value="ZnF_C2H2"/>
    <property type="match status" value="2"/>
</dbReference>
<proteinExistence type="predicted"/>
<evidence type="ECO:0000313" key="11">
    <source>
        <dbReference type="EMBL" id="OVF09445.1"/>
    </source>
</evidence>
<evidence type="ECO:0000259" key="10">
    <source>
        <dbReference type="PROSITE" id="PS50157"/>
    </source>
</evidence>
<evidence type="ECO:0000256" key="4">
    <source>
        <dbReference type="ARBA" id="ARBA00022737"/>
    </source>
</evidence>
<evidence type="ECO:0000256" key="7">
    <source>
        <dbReference type="ARBA" id="ARBA00023242"/>
    </source>
</evidence>
<keyword evidence="3" id="KW-0479">Metal-binding</keyword>
<dbReference type="PROSITE" id="PS50157">
    <property type="entry name" value="ZINC_FINGER_C2H2_2"/>
    <property type="match status" value="2"/>
</dbReference>
<dbReference type="GO" id="GO:0008270">
    <property type="term" value="F:zinc ion binding"/>
    <property type="evidence" value="ECO:0007669"/>
    <property type="project" value="UniProtKB-KW"/>
</dbReference>
<dbReference type="PROSITE" id="PS00028">
    <property type="entry name" value="ZINC_FINGER_C2H2_1"/>
    <property type="match status" value="2"/>
</dbReference>
<keyword evidence="2" id="KW-0678">Repressor</keyword>
<accession>A0AA91Q1D6</accession>
<dbReference type="InterPro" id="IPR036236">
    <property type="entry name" value="Znf_C2H2_sf"/>
</dbReference>
<organism evidence="11 12">
    <name type="scientific">Clavispora lusitaniae</name>
    <name type="common">Candida lusitaniae</name>
    <dbReference type="NCBI Taxonomy" id="36911"/>
    <lineage>
        <taxon>Eukaryota</taxon>
        <taxon>Fungi</taxon>
        <taxon>Dikarya</taxon>
        <taxon>Ascomycota</taxon>
        <taxon>Saccharomycotina</taxon>
        <taxon>Pichiomycetes</taxon>
        <taxon>Metschnikowiaceae</taxon>
        <taxon>Clavispora</taxon>
    </lineage>
</organism>
<dbReference type="GO" id="GO:0000978">
    <property type="term" value="F:RNA polymerase II cis-regulatory region sequence-specific DNA binding"/>
    <property type="evidence" value="ECO:0007669"/>
    <property type="project" value="TreeGrafter"/>
</dbReference>
<dbReference type="GO" id="GO:0000981">
    <property type="term" value="F:DNA-binding transcription factor activity, RNA polymerase II-specific"/>
    <property type="evidence" value="ECO:0007669"/>
    <property type="project" value="TreeGrafter"/>
</dbReference>
<protein>
    <submittedName>
        <fullName evidence="11">Transcriptional regulator</fullName>
    </submittedName>
</protein>
<feature type="domain" description="C2H2-type" evidence="10">
    <location>
        <begin position="184"/>
        <end position="213"/>
    </location>
</feature>
<sequence length="220" mass="23396">MFIPRASSHTRLPPFSELMSSISHQHTPTYHAPHIPLQFAFPSPRSVPGPFDFAHSSAPSSVSSASSAASNRTNSTSAPSSSASPSSDAGVSASGPGHALPPLHGLPTYQLAAGPKPVSPPFSRPAEIPTPPASAELGSAPMVDCKAEPVVPKRKHACKTCGRSFTTSGHLARHNRTHTGERKHMCPFPQCGARFARQDNCMQHYKMHLNGKSKRRGKRA</sequence>
<evidence type="ECO:0000256" key="9">
    <source>
        <dbReference type="SAM" id="MobiDB-lite"/>
    </source>
</evidence>